<protein>
    <submittedName>
        <fullName evidence="1">Uncharacterized protein</fullName>
    </submittedName>
</protein>
<reference evidence="1" key="1">
    <citation type="journal article" date="2021" name="PeerJ">
        <title>Extensive microbial diversity within the chicken gut microbiome revealed by metagenomics and culture.</title>
        <authorList>
            <person name="Gilroy R."/>
            <person name="Ravi A."/>
            <person name="Getino M."/>
            <person name="Pursley I."/>
            <person name="Horton D.L."/>
            <person name="Alikhan N.F."/>
            <person name="Baker D."/>
            <person name="Gharbi K."/>
            <person name="Hall N."/>
            <person name="Watson M."/>
            <person name="Adriaenssens E.M."/>
            <person name="Foster-Nyarko E."/>
            <person name="Jarju S."/>
            <person name="Secka A."/>
            <person name="Antonio M."/>
            <person name="Oren A."/>
            <person name="Chaudhuri R.R."/>
            <person name="La Ragione R."/>
            <person name="Hildebrand F."/>
            <person name="Pallen M.J."/>
        </authorList>
    </citation>
    <scope>NUCLEOTIDE SEQUENCE</scope>
    <source>
        <strain evidence="1">B3-3758</strain>
    </source>
</reference>
<evidence type="ECO:0000313" key="2">
    <source>
        <dbReference type="Proteomes" id="UP000824236"/>
    </source>
</evidence>
<evidence type="ECO:0000313" key="1">
    <source>
        <dbReference type="EMBL" id="MBU3814056.1"/>
    </source>
</evidence>
<organism evidence="1 2">
    <name type="scientific">Candidatus Bacteroides intestinipullorum</name>
    <dbReference type="NCBI Taxonomy" id="2838471"/>
    <lineage>
        <taxon>Bacteria</taxon>
        <taxon>Pseudomonadati</taxon>
        <taxon>Bacteroidota</taxon>
        <taxon>Bacteroidia</taxon>
        <taxon>Bacteroidales</taxon>
        <taxon>Bacteroidaceae</taxon>
        <taxon>Bacteroides</taxon>
    </lineage>
</organism>
<dbReference type="Proteomes" id="UP000824236">
    <property type="component" value="Unassembled WGS sequence"/>
</dbReference>
<sequence>MKKSQLRNNQKWYPRSIVVGDPVSTKDVANRLAEISTVSLGGTVGTFYYTANTGSDGSFG</sequence>
<comment type="caution">
    <text evidence="1">The sequence shown here is derived from an EMBL/GenBank/DDBJ whole genome shotgun (WGS) entry which is preliminary data.</text>
</comment>
<dbReference type="AlphaFoldDB" id="A0A9E2KG20"/>
<gene>
    <name evidence="1" type="ORF">H9791_06040</name>
</gene>
<reference evidence="1" key="2">
    <citation type="submission" date="2021-04" db="EMBL/GenBank/DDBJ databases">
        <authorList>
            <person name="Gilroy R."/>
        </authorList>
    </citation>
    <scope>NUCLEOTIDE SEQUENCE</scope>
    <source>
        <strain evidence="1">B3-3758</strain>
    </source>
</reference>
<proteinExistence type="predicted"/>
<dbReference type="EMBL" id="JAHLFO010000080">
    <property type="protein sequence ID" value="MBU3814056.1"/>
    <property type="molecule type" value="Genomic_DNA"/>
</dbReference>
<name>A0A9E2KG20_9BACE</name>
<accession>A0A9E2KG20</accession>